<dbReference type="SUPFAM" id="SSF110083">
    <property type="entry name" value="Peptidylarginine deiminase Pad4, middle domain"/>
    <property type="match status" value="1"/>
</dbReference>
<protein>
    <submittedName>
        <fullName evidence="3">Protein-arginine deiminase</fullName>
    </submittedName>
</protein>
<dbReference type="Gene3D" id="3.75.10.10">
    <property type="entry name" value="L-arginine/glycine Amidinotransferase, Chain A"/>
    <property type="match status" value="1"/>
</dbReference>
<dbReference type="Proteomes" id="UP000315783">
    <property type="component" value="Unassembled WGS sequence"/>
</dbReference>
<dbReference type="PANTHER" id="PTHR10837:SF8">
    <property type="entry name" value="PROTEIN-ARGININE DEIMINASE"/>
    <property type="match status" value="1"/>
</dbReference>
<dbReference type="InterPro" id="IPR036556">
    <property type="entry name" value="PAD_central_sf"/>
</dbReference>
<feature type="signal peptide" evidence="1">
    <location>
        <begin position="1"/>
        <end position="17"/>
    </location>
</feature>
<dbReference type="SUPFAM" id="SSF55909">
    <property type="entry name" value="Pentein"/>
    <property type="match status" value="1"/>
</dbReference>
<gene>
    <name evidence="3" type="ORF">IF1G_06275</name>
</gene>
<dbReference type="InterPro" id="IPR013530">
    <property type="entry name" value="PAD_C"/>
</dbReference>
<reference evidence="3 4" key="1">
    <citation type="journal article" date="2019" name="Appl. Microbiol. Biotechnol.">
        <title>Genome sequence of Isaria javanica and comparative genome analysis insights into family S53 peptidase evolution in fungal entomopathogens.</title>
        <authorList>
            <person name="Lin R."/>
            <person name="Zhang X."/>
            <person name="Xin B."/>
            <person name="Zou M."/>
            <person name="Gao Y."/>
            <person name="Qin F."/>
            <person name="Hu Q."/>
            <person name="Xie B."/>
            <person name="Cheng X."/>
        </authorList>
    </citation>
    <scope>NUCLEOTIDE SEQUENCE [LARGE SCALE GENOMIC DNA]</scope>
    <source>
        <strain evidence="3 4">IJ1G</strain>
    </source>
</reference>
<feature type="chain" id="PRO_5021840308" evidence="1">
    <location>
        <begin position="18"/>
        <end position="617"/>
    </location>
</feature>
<evidence type="ECO:0000256" key="1">
    <source>
        <dbReference type="SAM" id="SignalP"/>
    </source>
</evidence>
<comment type="caution">
    <text evidence="3">The sequence shown here is derived from an EMBL/GenBank/DDBJ whole genome shotgun (WGS) entry which is preliminary data.</text>
</comment>
<dbReference type="InterPro" id="IPR004303">
    <property type="entry name" value="PAD"/>
</dbReference>
<keyword evidence="4" id="KW-1185">Reference proteome</keyword>
<dbReference type="GO" id="GO:0004668">
    <property type="term" value="F:protein-arginine deiminase activity"/>
    <property type="evidence" value="ECO:0007669"/>
    <property type="project" value="InterPro"/>
</dbReference>
<sequence>MKFIPILLCGLASLTAARPGDKRGTPIPHKDVLCVGYGGDYTARERDARACRSWLGYKHDSDWGQISKCLDTRRPGQPGAADAGAQVLKADIRVDTNRDGVVDVVGSSDEEGKNDWTATSGAIFLANIGNSDNRCRKRYPGEPQKNIWSFSETLFKCHDADDDTQRATYYMAPMRTMPIRGLSESATASVTVPDANTRSLVRIFRATANKTWEIVNDNTTFSAQEVQVSVEFTVKDGQSESRDTVMLRVAPVLLHHNRQSIQKVFTSGFPTSQPATRASMDRIVQDIEKSMEPAHVPGPVTRIDTDDAWAQDYFEAAYTSVPGPNGTAIALRIMLEGRNIKRSGYNAGGNLESIPPYELGGGQKFPHGRVIVGGDGENAPRSLDFFTAQEMQAPIVVDSMWLKVGHVDEMFQAVPAKTDRGWAILALDPAKGLELLRDAAQRGFGGQPVINRPEFASSPTVEQFVNEPSVIQAAELGDQRMAANIDVLKKETGVTDAEIFRVPAIMGTYETIDAYKKRRDPKRRMIEWRDWAANASSSYASLLPSLVNGLSLSDSSYLAPKQFGPLIDGEDIFEPAAAKAFKDAGIATVEFVDDWDLNMVYGNLHSFTNAFRDASQP</sequence>
<keyword evidence="1" id="KW-0732">Signal</keyword>
<accession>A0A545VUZ4</accession>
<dbReference type="GO" id="GO:0005737">
    <property type="term" value="C:cytoplasm"/>
    <property type="evidence" value="ECO:0007669"/>
    <property type="project" value="InterPro"/>
</dbReference>
<name>A0A545VUZ4_9HYPO</name>
<dbReference type="AlphaFoldDB" id="A0A545VUZ4"/>
<dbReference type="EMBL" id="SPUK01000008">
    <property type="protein sequence ID" value="TQV95288.1"/>
    <property type="molecule type" value="Genomic_DNA"/>
</dbReference>
<dbReference type="PANTHER" id="PTHR10837">
    <property type="entry name" value="PEPTIDYLARGININE DEIMINASE"/>
    <property type="match status" value="1"/>
</dbReference>
<dbReference type="GO" id="GO:0005509">
    <property type="term" value="F:calcium ion binding"/>
    <property type="evidence" value="ECO:0007669"/>
    <property type="project" value="InterPro"/>
</dbReference>
<dbReference type="Pfam" id="PF03068">
    <property type="entry name" value="PAD"/>
    <property type="match status" value="2"/>
</dbReference>
<evidence type="ECO:0000259" key="2">
    <source>
        <dbReference type="Pfam" id="PF03068"/>
    </source>
</evidence>
<dbReference type="OrthoDB" id="5102063at2759"/>
<proteinExistence type="predicted"/>
<feature type="domain" description="Protein-arginine deiminase C-terminal" evidence="2">
    <location>
        <begin position="341"/>
        <end position="614"/>
    </location>
</feature>
<evidence type="ECO:0000313" key="3">
    <source>
        <dbReference type="EMBL" id="TQV95288.1"/>
    </source>
</evidence>
<feature type="domain" description="Protein-arginine deiminase C-terminal" evidence="2">
    <location>
        <begin position="241"/>
        <end position="336"/>
    </location>
</feature>
<organism evidence="3 4">
    <name type="scientific">Cordyceps javanica</name>
    <dbReference type="NCBI Taxonomy" id="43265"/>
    <lineage>
        <taxon>Eukaryota</taxon>
        <taxon>Fungi</taxon>
        <taxon>Dikarya</taxon>
        <taxon>Ascomycota</taxon>
        <taxon>Pezizomycotina</taxon>
        <taxon>Sordariomycetes</taxon>
        <taxon>Hypocreomycetidae</taxon>
        <taxon>Hypocreales</taxon>
        <taxon>Cordycipitaceae</taxon>
        <taxon>Cordyceps</taxon>
    </lineage>
</organism>
<evidence type="ECO:0000313" key="4">
    <source>
        <dbReference type="Proteomes" id="UP000315783"/>
    </source>
</evidence>